<evidence type="ECO:0000256" key="8">
    <source>
        <dbReference type="ARBA" id="ARBA00048552"/>
    </source>
</evidence>
<evidence type="ECO:0000256" key="6">
    <source>
        <dbReference type="ARBA" id="ARBA00022946"/>
    </source>
</evidence>
<evidence type="ECO:0000256" key="5">
    <source>
        <dbReference type="ARBA" id="ARBA00022695"/>
    </source>
</evidence>
<dbReference type="SMART" id="SM01311">
    <property type="entry name" value="RPOL_N"/>
    <property type="match status" value="1"/>
</dbReference>
<dbReference type="InterPro" id="IPR029262">
    <property type="entry name" value="RPOL_N"/>
</dbReference>
<keyword evidence="5 9" id="KW-0548">Nucleotidyltransferase</keyword>
<dbReference type="GO" id="GO:0003899">
    <property type="term" value="F:DNA-directed RNA polymerase activity"/>
    <property type="evidence" value="ECO:0007669"/>
    <property type="project" value="UniProtKB-EC"/>
</dbReference>
<proteinExistence type="inferred from homology"/>
<comment type="similarity">
    <text evidence="1 9">Belongs to the phage and mitochondrial RNA polymerase family.</text>
</comment>
<dbReference type="FunFam" id="1.10.287.280:FF:000001">
    <property type="entry name" value="DNA-directed RNA polymerase"/>
    <property type="match status" value="1"/>
</dbReference>
<evidence type="ECO:0000256" key="7">
    <source>
        <dbReference type="ARBA" id="ARBA00023163"/>
    </source>
</evidence>
<dbReference type="PROSITE" id="PS00489">
    <property type="entry name" value="RNA_POL_PHAGE_2"/>
    <property type="match status" value="1"/>
</dbReference>
<dbReference type="PANTHER" id="PTHR10102:SF0">
    <property type="entry name" value="DNA-DIRECTED RNA POLYMERASE, MITOCHONDRIAL"/>
    <property type="match status" value="1"/>
</dbReference>
<evidence type="ECO:0000256" key="2">
    <source>
        <dbReference type="ARBA" id="ARBA00012418"/>
    </source>
</evidence>
<dbReference type="Gene3D" id="1.10.150.20">
    <property type="entry name" value="5' to 3' exonuclease, C-terminal subdomain"/>
    <property type="match status" value="1"/>
</dbReference>
<dbReference type="Gene3D" id="1.10.1320.10">
    <property type="entry name" value="DNA-directed RNA polymerase, N-terminal domain"/>
    <property type="match status" value="2"/>
</dbReference>
<dbReference type="EMBL" id="CAUYUE010000008">
    <property type="protein sequence ID" value="CAK0783058.1"/>
    <property type="molecule type" value="Genomic_DNA"/>
</dbReference>
<keyword evidence="7 9" id="KW-0804">Transcription</keyword>
<evidence type="ECO:0000256" key="1">
    <source>
        <dbReference type="ARBA" id="ARBA00009493"/>
    </source>
</evidence>
<evidence type="ECO:0000259" key="12">
    <source>
        <dbReference type="SMART" id="SM01311"/>
    </source>
</evidence>
<dbReference type="SUPFAM" id="SSF56672">
    <property type="entry name" value="DNA/RNA polymerases"/>
    <property type="match status" value="1"/>
</dbReference>
<comment type="catalytic activity">
    <reaction evidence="8 9">
        <text>RNA(n) + a ribonucleoside 5'-triphosphate = RNA(n+1) + diphosphate</text>
        <dbReference type="Rhea" id="RHEA:21248"/>
        <dbReference type="Rhea" id="RHEA-COMP:14527"/>
        <dbReference type="Rhea" id="RHEA-COMP:17342"/>
        <dbReference type="ChEBI" id="CHEBI:33019"/>
        <dbReference type="ChEBI" id="CHEBI:61557"/>
        <dbReference type="ChEBI" id="CHEBI:140395"/>
        <dbReference type="EC" id="2.7.7.6"/>
    </reaction>
</comment>
<dbReference type="GO" id="GO:0034245">
    <property type="term" value="C:mitochondrial DNA-directed RNA polymerase complex"/>
    <property type="evidence" value="ECO:0007669"/>
    <property type="project" value="TreeGrafter"/>
</dbReference>
<comment type="function">
    <text evidence="9">DNA-dependent RNA polymerase catalyzes the transcription of DNA into RNA using the four ribonucleoside triphosphates as substrates.</text>
</comment>
<keyword evidence="10" id="KW-0175">Coiled coil</keyword>
<comment type="caution">
    <text evidence="13">The sequence shown here is derived from an EMBL/GenBank/DDBJ whole genome shotgun (WGS) entry which is preliminary data.</text>
</comment>
<keyword evidence="4 9" id="KW-0808">Transferase</keyword>
<dbReference type="Pfam" id="PF00940">
    <property type="entry name" value="RNA_pol"/>
    <property type="match status" value="1"/>
</dbReference>
<dbReference type="EC" id="2.7.7.6" evidence="2 9"/>
<evidence type="ECO:0000256" key="10">
    <source>
        <dbReference type="SAM" id="Coils"/>
    </source>
</evidence>
<dbReference type="PROSITE" id="PS00900">
    <property type="entry name" value="RNA_POL_PHAGE_1"/>
    <property type="match status" value="1"/>
</dbReference>
<evidence type="ECO:0000256" key="4">
    <source>
        <dbReference type="ARBA" id="ARBA00022679"/>
    </source>
</evidence>
<protein>
    <recommendedName>
        <fullName evidence="2 9">DNA-directed RNA polymerase</fullName>
        <ecNumber evidence="2 9">2.7.7.6</ecNumber>
    </recommendedName>
</protein>
<evidence type="ECO:0000313" key="13">
    <source>
        <dbReference type="EMBL" id="CAK0783058.1"/>
    </source>
</evidence>
<organism evidence="13 14">
    <name type="scientific">Coccomyxa viridis</name>
    <dbReference type="NCBI Taxonomy" id="1274662"/>
    <lineage>
        <taxon>Eukaryota</taxon>
        <taxon>Viridiplantae</taxon>
        <taxon>Chlorophyta</taxon>
        <taxon>core chlorophytes</taxon>
        <taxon>Trebouxiophyceae</taxon>
        <taxon>Trebouxiophyceae incertae sedis</taxon>
        <taxon>Coccomyxaceae</taxon>
        <taxon>Coccomyxa</taxon>
    </lineage>
</organism>
<sequence>MLRHCGRRVRQRLQSSDILGRSYRSLSVPSNAASTAFESRHFAAEAVREEDSERAEAAQRAVHERLVFELLGIRERIAGNVTRKALSTYQDTGARLHSSDEVNMHKAPLSYLLALTEGRSSEEEQEVLKAWRRQAHNETRALDEAVEKWREEVAGLRERGAIGRMPLAKRMMLQWFEPLRDAIAREQHAVVMSGLDRDRAQLKSGMLVYGPLLLLLPAEELAVITLHIAIKDLMSGKLWMTHNFRKQKEVAGSANLTAIAKSIGQSAQTQVRIAEEAADAKEVQGLSKILVMLLKRNPHITPFHIQTLVHKREVEGLRGDPALKAHLGSVLAAARERNDLSEGAQKLLQDIAGKDVMDQFETIMRKHKLNPVSNNPMKLFQARKRAKRALKTAVGALQGEWDESQIIHLGVALLHHLLETATVSVPVLDGCGMPIPGQMQEERAFWTNVTPRGRGPAKSSLVYIGKLHMHEEVLRLLDGLRAADDMQMHMLKVQPMVVPPLPWRSLESGGLLFTRFPVMRTRTAAQVQALQEAESAAPDGLRRVYAALNAIGEVAWCINRPVLDALKHAGDRGMQIGSMPPVGDLPLRDTPKGSAFAVQRAPKWLQGQLHVTLGSPETRWERWQRKQHNQWVRKTNAENYSQRCDFQNKMRVAEQFRDEPGMWFPHNMDFRGRAYPMPPHLNHLGSDTSRGILQFAEGRALGEHGLEWLYIQVANSWGQSVDKGSYAERTAFVRDHLDLVLDSAERPFDGHKWWQSAEKPWEALAACMEVRDALATGDPATFVSRLPVQIDGSCNGLQHYAALGRDLDGGFSVNLLPSDRPQDVYTGVAQEVQSIAEQDAKDGMLEAQALLGNIDRKLVKQTVMTSVYGVTWVGAREQVQNRLKDKGWAVSDDLTFKVSMYAATATLRGLSAKFSRATETMRWLRQCASTLSRETKQTVSWTTPLGLRCVQPYLKNDDQSIWTVLQKVRIQKGTSTTPDAAKQGSAFPPNFIHSLDSTHMMMTALACKDAGIAFAGVHDSFWTHAADVPILARLLREAFVDLHSQPLLQNLHDELTARQPGSTATQARHNGGSGSQPDVKDLQKKRPGKKKLDPQIPDPPELGDLDLNQVREAKYFFN</sequence>
<dbReference type="GO" id="GO:0003677">
    <property type="term" value="F:DNA binding"/>
    <property type="evidence" value="ECO:0007669"/>
    <property type="project" value="InterPro"/>
</dbReference>
<keyword evidence="3 9" id="KW-0240">DNA-directed RNA polymerase</keyword>
<dbReference type="InterPro" id="IPR043502">
    <property type="entry name" value="DNA/RNA_pol_sf"/>
</dbReference>
<dbReference type="InterPro" id="IPR002092">
    <property type="entry name" value="DNA-dir_Rpol_phage-type"/>
</dbReference>
<feature type="compositionally biased region" description="Polar residues" evidence="11">
    <location>
        <begin position="1059"/>
        <end position="1068"/>
    </location>
</feature>
<gene>
    <name evidence="13" type="ORF">CVIRNUC_006253</name>
</gene>
<dbReference type="Proteomes" id="UP001314263">
    <property type="component" value="Unassembled WGS sequence"/>
</dbReference>
<dbReference type="GO" id="GO:0006390">
    <property type="term" value="P:mitochondrial transcription"/>
    <property type="evidence" value="ECO:0007669"/>
    <property type="project" value="TreeGrafter"/>
</dbReference>
<dbReference type="InterPro" id="IPR046950">
    <property type="entry name" value="DNA-dir_Rpol_C_phage-type"/>
</dbReference>
<dbReference type="Gene3D" id="1.10.287.280">
    <property type="match status" value="1"/>
</dbReference>
<dbReference type="InterPro" id="IPR037159">
    <property type="entry name" value="RNA_POL_N_sf"/>
</dbReference>
<reference evidence="13 14" key="1">
    <citation type="submission" date="2023-10" db="EMBL/GenBank/DDBJ databases">
        <authorList>
            <person name="Maclean D."/>
            <person name="Macfadyen A."/>
        </authorList>
    </citation>
    <scope>NUCLEOTIDE SEQUENCE [LARGE SCALE GENOMIC DNA]</scope>
</reference>
<evidence type="ECO:0000256" key="11">
    <source>
        <dbReference type="SAM" id="MobiDB-lite"/>
    </source>
</evidence>
<evidence type="ECO:0000256" key="9">
    <source>
        <dbReference type="RuleBase" id="RU003805"/>
    </source>
</evidence>
<evidence type="ECO:0000256" key="3">
    <source>
        <dbReference type="ARBA" id="ARBA00022478"/>
    </source>
</evidence>
<dbReference type="AlphaFoldDB" id="A0AAV1IB60"/>
<keyword evidence="14" id="KW-1185">Reference proteome</keyword>
<evidence type="ECO:0000313" key="14">
    <source>
        <dbReference type="Proteomes" id="UP001314263"/>
    </source>
</evidence>
<feature type="domain" description="DNA-directed RNA polymerase N-terminal" evidence="12">
    <location>
        <begin position="132"/>
        <end position="553"/>
    </location>
</feature>
<feature type="region of interest" description="Disordered" evidence="11">
    <location>
        <begin position="1059"/>
        <end position="1105"/>
    </location>
</feature>
<dbReference type="Pfam" id="PF14700">
    <property type="entry name" value="RPOL_N"/>
    <property type="match status" value="1"/>
</dbReference>
<dbReference type="PANTHER" id="PTHR10102">
    <property type="entry name" value="DNA-DIRECTED RNA POLYMERASE, MITOCHONDRIAL"/>
    <property type="match status" value="1"/>
</dbReference>
<name>A0AAV1IB60_9CHLO</name>
<feature type="coiled-coil region" evidence="10">
    <location>
        <begin position="128"/>
        <end position="159"/>
    </location>
</feature>
<keyword evidence="6" id="KW-0809">Transit peptide</keyword>
<accession>A0AAV1IB60</accession>